<keyword evidence="1" id="KW-0812">Transmembrane</keyword>
<dbReference type="Proteomes" id="UP001642260">
    <property type="component" value="Unassembled WGS sequence"/>
</dbReference>
<comment type="caution">
    <text evidence="3">The sequence shown here is derived from an EMBL/GenBank/DDBJ whole genome shotgun (WGS) entry which is preliminary data.</text>
</comment>
<dbReference type="AlphaFoldDB" id="A0ABC8IZD9"/>
<sequence>MDLYERDHWRLRVDIDPFLSLSVAMVALRFIYSSSFLLLLIHLLTPQAQPHSLTKPTSRFSIQEATVDDIRLAFSEKKLTSKQLVEFYLEAISKLNPLLHAVIETNPDALLHAEMADRERQLKGVTKLPMLHGVPVLLKDNIATKDKLNTTAGSFALLGSVVPRDAGVVKRLRRSGAVILGKASLSEWANFRGFIPNGWSARGLQGKNPYVLSVDPFGSSSGSAISVAANLVAVSLGTETDGSILAPSNQNSVVGIKPSVGLTSRAGVVPISLRQDSVGPMCRTVSDSVYLLDAIVGYDPLDEATKTASKYIPKGGYKQFLRRNGLKGKRLGIVMGSLPDNHIKTLRQEGAIVIENLTLPITDSGEGIALLAEFKISLNAYLKELVKSPVRSLADVIAFNKKFKKEKVKEWGEEVFLEAEATNGMGDKEKEALLSMKEVSRNGIEKLMKEKKLDAIVTDGFMLSSVLAIGGYPGINVPAGYDSEGVPFGISFGGLRFSEPKLIEIAYGFEQSTLIRKPPKFKP</sequence>
<dbReference type="EMBL" id="CAKOAT010066266">
    <property type="protein sequence ID" value="CAH8306797.1"/>
    <property type="molecule type" value="Genomic_DNA"/>
</dbReference>
<proteinExistence type="predicted"/>
<accession>A0ABC8IZD9</accession>
<dbReference type="InterPro" id="IPR036928">
    <property type="entry name" value="AS_sf"/>
</dbReference>
<keyword evidence="1" id="KW-0472">Membrane</keyword>
<keyword evidence="4" id="KW-1185">Reference proteome</keyword>
<evidence type="ECO:0000256" key="1">
    <source>
        <dbReference type="SAM" id="Phobius"/>
    </source>
</evidence>
<keyword evidence="1" id="KW-1133">Transmembrane helix</keyword>
<dbReference type="PANTHER" id="PTHR42678:SF35">
    <property type="entry name" value="BNAA02G25400D PROTEIN"/>
    <property type="match status" value="1"/>
</dbReference>
<dbReference type="PANTHER" id="PTHR42678">
    <property type="entry name" value="AMIDASE"/>
    <property type="match status" value="1"/>
</dbReference>
<organism evidence="3 4">
    <name type="scientific">Eruca vesicaria subsp. sativa</name>
    <name type="common">Garden rocket</name>
    <name type="synonym">Eruca sativa</name>
    <dbReference type="NCBI Taxonomy" id="29727"/>
    <lineage>
        <taxon>Eukaryota</taxon>
        <taxon>Viridiplantae</taxon>
        <taxon>Streptophyta</taxon>
        <taxon>Embryophyta</taxon>
        <taxon>Tracheophyta</taxon>
        <taxon>Spermatophyta</taxon>
        <taxon>Magnoliopsida</taxon>
        <taxon>eudicotyledons</taxon>
        <taxon>Gunneridae</taxon>
        <taxon>Pentapetalae</taxon>
        <taxon>rosids</taxon>
        <taxon>malvids</taxon>
        <taxon>Brassicales</taxon>
        <taxon>Brassicaceae</taxon>
        <taxon>Brassiceae</taxon>
        <taxon>Eruca</taxon>
    </lineage>
</organism>
<evidence type="ECO:0000259" key="2">
    <source>
        <dbReference type="Pfam" id="PF01425"/>
    </source>
</evidence>
<dbReference type="Gene3D" id="3.90.1300.10">
    <property type="entry name" value="Amidase signature (AS) domain"/>
    <property type="match status" value="1"/>
</dbReference>
<dbReference type="Pfam" id="PF01425">
    <property type="entry name" value="Amidase"/>
    <property type="match status" value="1"/>
</dbReference>
<name>A0ABC8IZD9_ERUVS</name>
<dbReference type="SUPFAM" id="SSF75304">
    <property type="entry name" value="Amidase signature (AS) enzymes"/>
    <property type="match status" value="1"/>
</dbReference>
<protein>
    <recommendedName>
        <fullName evidence="2">Amidase domain-containing protein</fullName>
    </recommendedName>
</protein>
<evidence type="ECO:0000313" key="3">
    <source>
        <dbReference type="EMBL" id="CAH8306797.1"/>
    </source>
</evidence>
<evidence type="ECO:0000313" key="4">
    <source>
        <dbReference type="Proteomes" id="UP001642260"/>
    </source>
</evidence>
<reference evidence="3 4" key="1">
    <citation type="submission" date="2022-03" db="EMBL/GenBank/DDBJ databases">
        <authorList>
            <person name="Macdonald S."/>
            <person name="Ahmed S."/>
            <person name="Newling K."/>
        </authorList>
    </citation>
    <scope>NUCLEOTIDE SEQUENCE [LARGE SCALE GENOMIC DNA]</scope>
</reference>
<gene>
    <name evidence="3" type="ORF">ERUC_LOCUS4752</name>
</gene>
<feature type="domain" description="Amidase" evidence="2">
    <location>
        <begin position="84"/>
        <end position="458"/>
    </location>
</feature>
<dbReference type="InterPro" id="IPR023631">
    <property type="entry name" value="Amidase_dom"/>
</dbReference>
<feature type="transmembrane region" description="Helical" evidence="1">
    <location>
        <begin position="21"/>
        <end position="44"/>
    </location>
</feature>